<evidence type="ECO:0000313" key="1">
    <source>
        <dbReference type="EMBL" id="AEH89991.1"/>
    </source>
</evidence>
<dbReference type="EMBL" id="CP002279">
    <property type="protein sequence ID" value="AEH89991.1"/>
    <property type="molecule type" value="Genomic_DNA"/>
</dbReference>
<organism evidence="1 2">
    <name type="scientific">Mesorhizobium opportunistum (strain LMG 24607 / HAMBI 3007 / WSM2075)</name>
    <dbReference type="NCBI Taxonomy" id="536019"/>
    <lineage>
        <taxon>Bacteria</taxon>
        <taxon>Pseudomonadati</taxon>
        <taxon>Pseudomonadota</taxon>
        <taxon>Alphaproteobacteria</taxon>
        <taxon>Hyphomicrobiales</taxon>
        <taxon>Phyllobacteriaceae</taxon>
        <taxon>Mesorhizobium</taxon>
    </lineage>
</organism>
<protein>
    <submittedName>
        <fullName evidence="1">Uncharacterized protein</fullName>
    </submittedName>
</protein>
<accession>F7YBU9</accession>
<dbReference type="KEGG" id="mop:Mesop_5580"/>
<dbReference type="HOGENOM" id="CLU_3201874_0_0_5"/>
<name>F7YBU9_MESOW</name>
<reference evidence="1 2" key="1">
    <citation type="submission" date="2010-10" db="EMBL/GenBank/DDBJ databases">
        <title>Complete sequence of Mesorhizobium opportunistum WSM2075.</title>
        <authorList>
            <consortium name="US DOE Joint Genome Institute"/>
            <person name="Lucas S."/>
            <person name="Copeland A."/>
            <person name="Lapidus A."/>
            <person name="Cheng J.-F."/>
            <person name="Bruce D."/>
            <person name="Goodwin L."/>
            <person name="Pitluck S."/>
            <person name="Chertkov O."/>
            <person name="Misra M."/>
            <person name="Detter J.C."/>
            <person name="Han C."/>
            <person name="Tapia R."/>
            <person name="Land M."/>
            <person name="Hauser L."/>
            <person name="Kyrpides N."/>
            <person name="Ovchinnikova G."/>
            <person name="Mavrommatis K.M."/>
            <person name="Tiwari R.P."/>
            <person name="Howieson J.G."/>
            <person name="O'Hara G.W."/>
            <person name="Nandasena K.G."/>
            <person name="Woyke T."/>
        </authorList>
    </citation>
    <scope>NUCLEOTIDE SEQUENCE [LARGE SCALE GENOMIC DNA]</scope>
    <source>
        <strain evidence="2">LMG 24607 / HAMBI 3007 / WSM2075</strain>
    </source>
</reference>
<sequence length="45" mass="5385">MPELDTVEIIQNPNLTSHFVHEHTQFWLRRDTESSKSFQEPQPFS</sequence>
<proteinExistence type="predicted"/>
<evidence type="ECO:0000313" key="2">
    <source>
        <dbReference type="Proteomes" id="UP000001623"/>
    </source>
</evidence>
<dbReference type="AlphaFoldDB" id="F7YBU9"/>
<dbReference type="Proteomes" id="UP000001623">
    <property type="component" value="Chromosome"/>
</dbReference>
<gene>
    <name evidence="1" type="ordered locus">Mesop_5580</name>
</gene>